<dbReference type="RefSeq" id="WP_035623366.1">
    <property type="nucleotide sequence ID" value="NZ_JBEWQG010000002.1"/>
</dbReference>
<keyword evidence="4" id="KW-1185">Reference proteome</keyword>
<evidence type="ECO:0000313" key="4">
    <source>
        <dbReference type="Proteomes" id="UP000198424"/>
    </source>
</evidence>
<dbReference type="eggNOG" id="ENOG502ZAXH">
    <property type="taxonomic scope" value="Bacteria"/>
</dbReference>
<protein>
    <recommendedName>
        <fullName evidence="5">Transcription regulator BetR N-terminal domain-containing protein</fullName>
    </recommendedName>
</protein>
<gene>
    <name evidence="2" type="ORF">B0A62_17160</name>
    <name evidence="1" type="ORF">IW20_14295</name>
</gene>
<dbReference type="Gene3D" id="1.10.260.40">
    <property type="entry name" value="lambda repressor-like DNA-binding domains"/>
    <property type="match status" value="1"/>
</dbReference>
<dbReference type="AlphaFoldDB" id="A0A086AFJ7"/>
<dbReference type="InterPro" id="IPR010982">
    <property type="entry name" value="Lambda_DNA-bd_dom_sf"/>
</dbReference>
<evidence type="ECO:0008006" key="5">
    <source>
        <dbReference type="Google" id="ProtNLM"/>
    </source>
</evidence>
<evidence type="ECO:0000313" key="1">
    <source>
        <dbReference type="EMBL" id="KFF15461.1"/>
    </source>
</evidence>
<dbReference type="OrthoDB" id="1098026at2"/>
<comment type="caution">
    <text evidence="1">The sequence shown here is derived from an EMBL/GenBank/DDBJ whole genome shotgun (WGS) entry which is preliminary data.</text>
</comment>
<proteinExistence type="predicted"/>
<name>A0A086AFJ7_FLAHY</name>
<reference evidence="2 4" key="2">
    <citation type="submission" date="2016-11" db="EMBL/GenBank/DDBJ databases">
        <title>Whole genomes of Flavobacteriaceae.</title>
        <authorList>
            <person name="Stine C."/>
            <person name="Li C."/>
            <person name="Tadesse D."/>
        </authorList>
    </citation>
    <scope>NUCLEOTIDE SEQUENCE [LARGE SCALE GENOMIC DNA]</scope>
    <source>
        <strain evidence="2 4">ATCC 29551</strain>
    </source>
</reference>
<dbReference type="STRING" id="991.IW20_14295"/>
<reference evidence="1 3" key="1">
    <citation type="submission" date="2014-07" db="EMBL/GenBank/DDBJ databases">
        <title>Genome of Flavobacterium hydatis DSM 2063.</title>
        <authorList>
            <person name="Pipes S.E."/>
            <person name="Stropko S.J."/>
            <person name="Newman J.D."/>
        </authorList>
    </citation>
    <scope>NUCLEOTIDE SEQUENCE [LARGE SCALE GENOMIC DNA]</scope>
    <source>
        <strain evidence="1 3">DSM 2063</strain>
    </source>
</reference>
<dbReference type="GO" id="GO:0003677">
    <property type="term" value="F:DNA binding"/>
    <property type="evidence" value="ECO:0007669"/>
    <property type="project" value="InterPro"/>
</dbReference>
<evidence type="ECO:0000313" key="2">
    <source>
        <dbReference type="EMBL" id="OXA91408.1"/>
    </source>
</evidence>
<dbReference type="Proteomes" id="UP000198424">
    <property type="component" value="Unassembled WGS sequence"/>
</dbReference>
<dbReference type="Proteomes" id="UP000028712">
    <property type="component" value="Unassembled WGS sequence"/>
</dbReference>
<dbReference type="EMBL" id="JPRM01000021">
    <property type="protein sequence ID" value="KFF15461.1"/>
    <property type="molecule type" value="Genomic_DNA"/>
</dbReference>
<evidence type="ECO:0000313" key="3">
    <source>
        <dbReference type="Proteomes" id="UP000028712"/>
    </source>
</evidence>
<accession>A0A086AFJ7</accession>
<dbReference type="EMBL" id="MUGY01000025">
    <property type="protein sequence ID" value="OXA91408.1"/>
    <property type="molecule type" value="Genomic_DNA"/>
</dbReference>
<organism evidence="1 3">
    <name type="scientific">Flavobacterium hydatis</name>
    <name type="common">Cytophaga aquatilis</name>
    <dbReference type="NCBI Taxonomy" id="991"/>
    <lineage>
        <taxon>Bacteria</taxon>
        <taxon>Pseudomonadati</taxon>
        <taxon>Bacteroidota</taxon>
        <taxon>Flavobacteriia</taxon>
        <taxon>Flavobacteriales</taxon>
        <taxon>Flavobacteriaceae</taxon>
        <taxon>Flavobacterium</taxon>
    </lineage>
</organism>
<sequence>MKYQESFLKAIRSKVSKSASLIDEVASVLEISYDASHRRISEKSKFSIDETIKLANHFNISLDNLFSKKEKVIVEKTIEIETLKDMLQYFKTSAEQIEFLTKNPKTTLFYSAKDIPLFYFMDGTILSKFKAFVWLNLLNTNQKKVTFENFVIEESFTEYMQKLKNVYDNAIVNEVWNDTTINSSLQQILYFYEAGLLNLKNANALCKDLKRIINSIQEKGNKQNSNFTIYYNELILLNNNMLIETEEKLTMFVPYTLLGYFITDNIDSCKNVHKFFKQQIINSKALGSSGIKEQNSFYNRANRKIDYYVEKINSQVDLLF</sequence>